<accession>A0A6A5EC73</accession>
<protein>
    <recommendedName>
        <fullName evidence="4">Peptidase A2 domain-containing protein</fullName>
    </recommendedName>
</protein>
<dbReference type="EMBL" id="VHII01000015">
    <property type="protein sequence ID" value="KAF1380216.1"/>
    <property type="molecule type" value="Genomic_DNA"/>
</dbReference>
<dbReference type="PANTHER" id="PTHR47331">
    <property type="entry name" value="PHD-TYPE DOMAIN-CONTAINING PROTEIN"/>
    <property type="match status" value="1"/>
</dbReference>
<evidence type="ECO:0000313" key="3">
    <source>
        <dbReference type="Proteomes" id="UP000465112"/>
    </source>
</evidence>
<proteinExistence type="predicted"/>
<feature type="region of interest" description="Disordered" evidence="1">
    <location>
        <begin position="86"/>
        <end position="134"/>
    </location>
</feature>
<comment type="caution">
    <text evidence="2">The sequence shown here is derived from an EMBL/GenBank/DDBJ whole genome shotgun (WGS) entry which is preliminary data.</text>
</comment>
<dbReference type="AlphaFoldDB" id="A0A6A5EC73"/>
<gene>
    <name evidence="2" type="ORF">PFLUV_G00184520</name>
</gene>
<feature type="compositionally biased region" description="Polar residues" evidence="1">
    <location>
        <begin position="369"/>
        <end position="378"/>
    </location>
</feature>
<reference evidence="2 3" key="1">
    <citation type="submission" date="2019-06" db="EMBL/GenBank/DDBJ databases">
        <title>A chromosome-scale genome assembly of the European perch, Perca fluviatilis.</title>
        <authorList>
            <person name="Roques C."/>
            <person name="Zahm M."/>
            <person name="Cabau C."/>
            <person name="Klopp C."/>
            <person name="Bouchez O."/>
            <person name="Donnadieu C."/>
            <person name="Kuhl H."/>
            <person name="Gislard M."/>
            <person name="Guendouz S."/>
            <person name="Journot L."/>
            <person name="Haffray P."/>
            <person name="Bestin A."/>
            <person name="Morvezen R."/>
            <person name="Feron R."/>
            <person name="Wen M."/>
            <person name="Jouanno E."/>
            <person name="Herpin A."/>
            <person name="Schartl M."/>
            <person name="Postlethwait J."/>
            <person name="Schaerlinger B."/>
            <person name="Chardard D."/>
            <person name="Lecocq T."/>
            <person name="Poncet C."/>
            <person name="Jaffrelo L."/>
            <person name="Lampietro C."/>
            <person name="Guiguen Y."/>
        </authorList>
    </citation>
    <scope>NUCLEOTIDE SEQUENCE [LARGE SCALE GENOMIC DNA]</scope>
    <source>
        <tissue evidence="2">Blood</tissue>
    </source>
</reference>
<dbReference type="InterPro" id="IPR005312">
    <property type="entry name" value="DUF1759"/>
</dbReference>
<evidence type="ECO:0000256" key="1">
    <source>
        <dbReference type="SAM" id="MobiDB-lite"/>
    </source>
</evidence>
<feature type="region of interest" description="Disordered" evidence="1">
    <location>
        <begin position="345"/>
        <end position="378"/>
    </location>
</feature>
<name>A0A6A5EC73_PERFL</name>
<organism evidence="2 3">
    <name type="scientific">Perca fluviatilis</name>
    <name type="common">European perch</name>
    <dbReference type="NCBI Taxonomy" id="8168"/>
    <lineage>
        <taxon>Eukaryota</taxon>
        <taxon>Metazoa</taxon>
        <taxon>Chordata</taxon>
        <taxon>Craniata</taxon>
        <taxon>Vertebrata</taxon>
        <taxon>Euteleostomi</taxon>
        <taxon>Actinopterygii</taxon>
        <taxon>Neopterygii</taxon>
        <taxon>Teleostei</taxon>
        <taxon>Neoteleostei</taxon>
        <taxon>Acanthomorphata</taxon>
        <taxon>Eupercaria</taxon>
        <taxon>Perciformes</taxon>
        <taxon>Percoidei</taxon>
        <taxon>Percidae</taxon>
        <taxon>Percinae</taxon>
        <taxon>Perca</taxon>
    </lineage>
</organism>
<evidence type="ECO:0008006" key="4">
    <source>
        <dbReference type="Google" id="ProtNLM"/>
    </source>
</evidence>
<evidence type="ECO:0000313" key="2">
    <source>
        <dbReference type="EMBL" id="KAF1380216.1"/>
    </source>
</evidence>
<keyword evidence="3" id="KW-1185">Reference proteome</keyword>
<dbReference type="PANTHER" id="PTHR47331:SF5">
    <property type="entry name" value="RIBONUCLEASE H"/>
    <property type="match status" value="1"/>
</dbReference>
<sequence>MDSADLVALKGKRSTAQSSFSKRAKKLSLTVDLLEKRVLIDEIRALEVLEWEALVSGAKTTVYKQQLYKLVNRLHDWVRSWQKLKRTEENDGGEEVEEVGTDERHSKSGEGPTRAGMQNLIPSVTPVPSTGEPAHPYVPTQSIPSQHPGAYGFRPQISQRTCLPTFLGDITDYYRWKAEWEELEQLGNPQRTAGVTRFHLLASLSNRVKKDLVLSSCASADEMFRCLDNHFGNKAKIVLKISDEVQGLPPVKGDNPRKAIEPIQAVERALSNLVILGEEEVIRNCWVAQSLESKLPSSLKEKWIAHKTEPVNGFAPHDHFDCLLRFLKKREAILEELDQLEASPREGGFSSVKGPADKPERGVKKAFSKATSGRRGSQSKPLLGLCTACADETHAGRLFACKAFREMDLQRRKAHLKTHGMCNRCLCFHLKDFIAQERDAGSEEQGTKRVERKGLGLTSKQEELLAKVTPELRAEFRKAFSNKASTTICTAGGGLREYPVIMMLLEVATNSGQLIGTLIDLASDTNYITNNAAQHLGLIGERIKLIVHGIGGMRTAVLTKRYSLRLRVKTTKGTVMEHKLLCYGLESIAEISQPVTPQQLQKIFPDVAAEELVRPENIDLLISHREGRLVPQPFKLEGDLVLWDGPLSKTVGGTHPDLFEVVDLTLHQSETHFARSMRTSSRVYKEVLVHTKDLSEDLPRMEEVTLSSTTTTNKGCLSGSSGIVSEQHVTRNAGAVSAAYPPGGKEMTLGEERDCLSYVLADKYSDAPHWDAAYPWKVSPAILPDNRRAVEATFKNTEARLARDSLWKAAYGEQIREMVSRGAAIELMEEEIKGWDGPI</sequence>
<dbReference type="Proteomes" id="UP000465112">
    <property type="component" value="Chromosome 15"/>
</dbReference>
<dbReference type="Pfam" id="PF03564">
    <property type="entry name" value="DUF1759"/>
    <property type="match status" value="1"/>
</dbReference>
<feature type="compositionally biased region" description="Acidic residues" evidence="1">
    <location>
        <begin position="90"/>
        <end position="100"/>
    </location>
</feature>